<proteinExistence type="predicted"/>
<keyword evidence="4" id="KW-1185">Reference proteome</keyword>
<organism evidence="3 4">
    <name type="scientific">Amedibacterium intestinale</name>
    <dbReference type="NCBI Taxonomy" id="2583452"/>
    <lineage>
        <taxon>Bacteria</taxon>
        <taxon>Bacillati</taxon>
        <taxon>Bacillota</taxon>
        <taxon>Erysipelotrichia</taxon>
        <taxon>Erysipelotrichales</taxon>
        <taxon>Erysipelotrichaceae</taxon>
        <taxon>Amedibacterium</taxon>
    </lineage>
</organism>
<dbReference type="KEGG" id="aarg:Aargi30884_02080"/>
<dbReference type="NCBIfam" id="NF033551">
    <property type="entry name" value="transpos_IS1182"/>
    <property type="match status" value="1"/>
</dbReference>
<reference evidence="4" key="1">
    <citation type="submission" date="2019-05" db="EMBL/GenBank/DDBJ databases">
        <title>Complete genome sequencing of Absiella argi strain JCM 30884.</title>
        <authorList>
            <person name="Sakamoto M."/>
            <person name="Murakami T."/>
            <person name="Mori H."/>
        </authorList>
    </citation>
    <scope>NUCLEOTIDE SEQUENCE [LARGE SCALE GENOMIC DNA]</scope>
    <source>
        <strain evidence="4">JCM 30884</strain>
    </source>
</reference>
<evidence type="ECO:0000259" key="2">
    <source>
        <dbReference type="Pfam" id="PF13751"/>
    </source>
</evidence>
<dbReference type="InterPro" id="IPR008490">
    <property type="entry name" value="Transposase_InsH_N"/>
</dbReference>
<dbReference type="PANTHER" id="PTHR33408">
    <property type="entry name" value="TRANSPOSASE"/>
    <property type="match status" value="1"/>
</dbReference>
<feature type="domain" description="Transposase DDE" evidence="2">
    <location>
        <begin position="337"/>
        <end position="456"/>
    </location>
</feature>
<accession>A0A6N4TFS8</accession>
<dbReference type="Pfam" id="PF13751">
    <property type="entry name" value="DDE_Tnp_1_6"/>
    <property type="match status" value="1"/>
</dbReference>
<dbReference type="InterPro" id="IPR025668">
    <property type="entry name" value="Tnp_DDE_dom"/>
</dbReference>
<dbReference type="InterPro" id="IPR047629">
    <property type="entry name" value="IS1182_transpos"/>
</dbReference>
<evidence type="ECO:0000313" key="4">
    <source>
        <dbReference type="Proteomes" id="UP000464754"/>
    </source>
</evidence>
<name>A0A6N4TFS8_9FIRM</name>
<evidence type="ECO:0000313" key="3">
    <source>
        <dbReference type="EMBL" id="BBK21305.1"/>
    </source>
</evidence>
<gene>
    <name evidence="3" type="ORF">Aargi30884_02080</name>
</gene>
<evidence type="ECO:0000259" key="1">
    <source>
        <dbReference type="Pfam" id="PF05598"/>
    </source>
</evidence>
<sequence>MAMTRRNNKNDSIILNTIEELVPQDHDVRMLESCIDWNFIYPLVENLYSDVGRPSIDPVVLFKMIFINIIFGLGSMRKTCKEIQVNLAYRWFLGISMDEKVPNYSTWSQNYIRRYSNSEVFEKIFDQILKQAISYGFVDMETVYGDSTHQKANANKNKYTDEEVEIMKKIYENDLLDEINRDREEHGKKPIKKNEKEELNFDEETGKLKRDIQTKHIKISKTDSESGCFHKGEKEKCFAYSHQTFCDRNGFVLASVCVAGNVHDSVSFFSAYKVLNDKYMDQIKNVCLDAGYITPAICKMILENGQKMYAPYKRPMTKKGYYKKYEYVYDEGYDCYLCPNNKVLSYSTTNKLGYKEYKSNPKDCENCPLRGRCTSSKNFQKVVTRHVWEEYREEVMDEIRHTPEWKEIYPRRKESIERVFADCKEHHTLRYTRLRGLQKNQHQSLMIFACYNLKRMSRWRWKSISKTVQNLIKSTILNYFKKKEKRYLFISTTLSTI</sequence>
<dbReference type="EMBL" id="AP019695">
    <property type="protein sequence ID" value="BBK21305.1"/>
    <property type="molecule type" value="Genomic_DNA"/>
</dbReference>
<protein>
    <submittedName>
        <fullName evidence="3">Transposase</fullName>
    </submittedName>
</protein>
<dbReference type="RefSeq" id="WP_163051298.1">
    <property type="nucleotide sequence ID" value="NZ_AP019695.1"/>
</dbReference>
<dbReference type="PANTHER" id="PTHR33408:SF2">
    <property type="entry name" value="TRANSPOSASE DDE DOMAIN-CONTAINING PROTEIN"/>
    <property type="match status" value="1"/>
</dbReference>
<dbReference type="AlphaFoldDB" id="A0A6N4TFS8"/>
<dbReference type="Pfam" id="PF05598">
    <property type="entry name" value="DUF772"/>
    <property type="match status" value="1"/>
</dbReference>
<feature type="domain" description="Transposase InsH N-terminal" evidence="1">
    <location>
        <begin position="18"/>
        <end position="111"/>
    </location>
</feature>
<dbReference type="Proteomes" id="UP000464754">
    <property type="component" value="Chromosome"/>
</dbReference>